<dbReference type="GO" id="GO:0006935">
    <property type="term" value="P:chemotaxis"/>
    <property type="evidence" value="ECO:0007669"/>
    <property type="project" value="InterPro"/>
</dbReference>
<evidence type="ECO:0000259" key="8">
    <source>
        <dbReference type="PROSITE" id="PS50111"/>
    </source>
</evidence>
<dbReference type="InterPro" id="IPR004090">
    <property type="entry name" value="Chemotax_Me-accpt_rcpt"/>
</dbReference>
<feature type="domain" description="HAMP" evidence="9">
    <location>
        <begin position="206"/>
        <end position="258"/>
    </location>
</feature>
<name>A0A290Z4A7_9PSEU</name>
<dbReference type="SMART" id="SM00304">
    <property type="entry name" value="HAMP"/>
    <property type="match status" value="2"/>
</dbReference>
<dbReference type="PANTHER" id="PTHR32089">
    <property type="entry name" value="METHYL-ACCEPTING CHEMOTAXIS PROTEIN MCPB"/>
    <property type="match status" value="1"/>
</dbReference>
<organism evidence="10 11">
    <name type="scientific">Actinosynnema pretiosum</name>
    <dbReference type="NCBI Taxonomy" id="42197"/>
    <lineage>
        <taxon>Bacteria</taxon>
        <taxon>Bacillati</taxon>
        <taxon>Actinomycetota</taxon>
        <taxon>Actinomycetes</taxon>
        <taxon>Pseudonocardiales</taxon>
        <taxon>Pseudonocardiaceae</taxon>
        <taxon>Actinosynnema</taxon>
    </lineage>
</organism>
<keyword evidence="2 7" id="KW-1133">Transmembrane helix</keyword>
<dbReference type="SUPFAM" id="SSF58104">
    <property type="entry name" value="Methyl-accepting chemotaxis protein (MCP) signaling domain"/>
    <property type="match status" value="1"/>
</dbReference>
<evidence type="ECO:0000256" key="3">
    <source>
        <dbReference type="ARBA" id="ARBA00023224"/>
    </source>
</evidence>
<evidence type="ECO:0000256" key="6">
    <source>
        <dbReference type="SAM" id="Coils"/>
    </source>
</evidence>
<dbReference type="GO" id="GO:0016020">
    <property type="term" value="C:membrane"/>
    <property type="evidence" value="ECO:0007669"/>
    <property type="project" value="InterPro"/>
</dbReference>
<feature type="transmembrane region" description="Helical" evidence="7">
    <location>
        <begin position="12"/>
        <end position="32"/>
    </location>
</feature>
<protein>
    <recommendedName>
        <fullName evidence="12">Methyl-accepting chemotaxis protein</fullName>
    </recommendedName>
</protein>
<dbReference type="PRINTS" id="PR00260">
    <property type="entry name" value="CHEMTRNSDUCR"/>
</dbReference>
<evidence type="ECO:0000256" key="4">
    <source>
        <dbReference type="ARBA" id="ARBA00029447"/>
    </source>
</evidence>
<dbReference type="InterPro" id="IPR007891">
    <property type="entry name" value="CHASE3"/>
</dbReference>
<accession>A0A290Z4A7</accession>
<evidence type="ECO:0000256" key="5">
    <source>
        <dbReference type="PROSITE-ProRule" id="PRU00284"/>
    </source>
</evidence>
<dbReference type="AlphaFoldDB" id="A0A290Z4A7"/>
<evidence type="ECO:0000256" key="7">
    <source>
        <dbReference type="SAM" id="Phobius"/>
    </source>
</evidence>
<evidence type="ECO:0000313" key="11">
    <source>
        <dbReference type="Proteomes" id="UP000218505"/>
    </source>
</evidence>
<feature type="transmembrane region" description="Helical" evidence="7">
    <location>
        <begin position="184"/>
        <end position="204"/>
    </location>
</feature>
<dbReference type="Pfam" id="PF05227">
    <property type="entry name" value="CHASE3"/>
    <property type="match status" value="1"/>
</dbReference>
<dbReference type="GO" id="GO:0004888">
    <property type="term" value="F:transmembrane signaling receptor activity"/>
    <property type="evidence" value="ECO:0007669"/>
    <property type="project" value="InterPro"/>
</dbReference>
<evidence type="ECO:0000256" key="1">
    <source>
        <dbReference type="ARBA" id="ARBA00022692"/>
    </source>
</evidence>
<evidence type="ECO:0000256" key="2">
    <source>
        <dbReference type="ARBA" id="ARBA00022989"/>
    </source>
</evidence>
<dbReference type="RefSeq" id="WP_096492727.1">
    <property type="nucleotide sequence ID" value="NZ_CP023445.1"/>
</dbReference>
<dbReference type="PANTHER" id="PTHR32089:SF112">
    <property type="entry name" value="LYSOZYME-LIKE PROTEIN-RELATED"/>
    <property type="match status" value="1"/>
</dbReference>
<feature type="coiled-coil region" evidence="6">
    <location>
        <begin position="253"/>
        <end position="287"/>
    </location>
</feature>
<keyword evidence="3 5" id="KW-0807">Transducer</keyword>
<dbReference type="Gene3D" id="1.10.287.950">
    <property type="entry name" value="Methyl-accepting chemotaxis protein"/>
    <property type="match status" value="1"/>
</dbReference>
<dbReference type="Pfam" id="PF00015">
    <property type="entry name" value="MCPsignal"/>
    <property type="match status" value="1"/>
</dbReference>
<dbReference type="PROSITE" id="PS50885">
    <property type="entry name" value="HAMP"/>
    <property type="match status" value="1"/>
</dbReference>
<dbReference type="SMART" id="SM00283">
    <property type="entry name" value="MA"/>
    <property type="match status" value="1"/>
</dbReference>
<proteinExistence type="inferred from homology"/>
<dbReference type="GO" id="GO:0007165">
    <property type="term" value="P:signal transduction"/>
    <property type="evidence" value="ECO:0007669"/>
    <property type="project" value="UniProtKB-KW"/>
</dbReference>
<reference evidence="10" key="1">
    <citation type="submission" date="2017-09" db="EMBL/GenBank/DDBJ databases">
        <title>Complete Genome Sequence of ansamitocin-producing Bacterium Actinosynnema pretiosum X47.</title>
        <authorList>
            <person name="Cao G."/>
            <person name="Zong G."/>
            <person name="Zhong C."/>
            <person name="Fu J."/>
        </authorList>
    </citation>
    <scope>NUCLEOTIDE SEQUENCE [LARGE SCALE GENOMIC DNA]</scope>
    <source>
        <strain evidence="10">X47</strain>
    </source>
</reference>
<dbReference type="InterPro" id="IPR004089">
    <property type="entry name" value="MCPsignal_dom"/>
</dbReference>
<dbReference type="PROSITE" id="PS50111">
    <property type="entry name" value="CHEMOTAXIS_TRANSDUC_2"/>
    <property type="match status" value="1"/>
</dbReference>
<dbReference type="InterPro" id="IPR003660">
    <property type="entry name" value="HAMP_dom"/>
</dbReference>
<dbReference type="EMBL" id="CP023445">
    <property type="protein sequence ID" value="ATE53793.1"/>
    <property type="molecule type" value="Genomic_DNA"/>
</dbReference>
<evidence type="ECO:0000313" key="10">
    <source>
        <dbReference type="EMBL" id="ATE53793.1"/>
    </source>
</evidence>
<dbReference type="KEGG" id="apre:CNX65_11205"/>
<keyword evidence="6" id="KW-0175">Coiled coil</keyword>
<evidence type="ECO:0008006" key="12">
    <source>
        <dbReference type="Google" id="ProtNLM"/>
    </source>
</evidence>
<evidence type="ECO:0000259" key="9">
    <source>
        <dbReference type="PROSITE" id="PS50885"/>
    </source>
</evidence>
<dbReference type="CDD" id="cd06225">
    <property type="entry name" value="HAMP"/>
    <property type="match status" value="1"/>
</dbReference>
<dbReference type="Pfam" id="PF00672">
    <property type="entry name" value="HAMP"/>
    <property type="match status" value="1"/>
</dbReference>
<keyword evidence="11" id="KW-1185">Reference proteome</keyword>
<keyword evidence="7" id="KW-0472">Membrane</keyword>
<sequence length="522" mass="54432">MKLSDVRIGTKVLLAVGVVALASVLTGVTGLVKIESLQDTNDTQLSRTVPYLNGLQEAALQAKAAANDERGYLLTGEQSYRDSFEKRFTAVADALRSSETSTQRPERKEAVAKVRAELEKWHASVTAELDLFATDRAGAVTASTTVNRDLRKTYEDVLTVEVQAAVDDLASSTDFNETVESAQLQMVLILVLGTLAGVVVALWIGRRISRPVSEVVTVLNKVADGDLTGRVDVRGKDEVAQMGEALNRAASSMEQAVRTIDQSASALANAAEELHTTNAEIARSAQEVDAQANQVATSAQDVSDNISTVATGSDQMSEAIRSISTSASDAADVASRAVAAAQSTTATVGELGQSSAEIGDVIKVITSIAEQTNLLALNATIEAARAGEAGKGFAVVASEVKDLAQETARATEDIARRVEVIQSNTTNAVAAIAEISHVIAQINDHQMTIASAVEEQTATTGEMNRNVSHASDSSAKIAANITGVASAASSTTTSVAEAQRAAGDLAGMAENLKSLVSGFRTS</sequence>
<feature type="domain" description="Methyl-accepting transducer" evidence="8">
    <location>
        <begin position="263"/>
        <end position="506"/>
    </location>
</feature>
<keyword evidence="1 7" id="KW-0812">Transmembrane</keyword>
<dbReference type="Proteomes" id="UP000218505">
    <property type="component" value="Chromosome"/>
</dbReference>
<gene>
    <name evidence="10" type="ORF">CNX65_11205</name>
</gene>
<comment type="similarity">
    <text evidence="4">Belongs to the methyl-accepting chemotaxis (MCP) protein family.</text>
</comment>